<evidence type="ECO:0000313" key="7">
    <source>
        <dbReference type="EMBL" id="NGX97168.1"/>
    </source>
</evidence>
<sequence>MGPRNLLEIEAFVAVAETGSVNRAAIRLNLTQPATTRRIQKFESAMGSTPLFDRTVKPAVLTAFGAHVLEHCRRVLAAVAELETCGNSRENISGVLKAGIAFGLEETLLSSPFDMLRRTFSRIKLDVTSDWSKELMEDVQTGSLDCAVGLLMPDQAGSLHLLQTPIGIERILVVTKAHQHNLGNERSYRLSDLSHQPWLLNPAGCGCRAALLSTFDRLELPIQIAAEVFGEDLQLSLLAQSGGLALAPQRQFENSPYREALEVLDVSDFDLCATISLMRHPVPGRFNTALNLMIEELQSAI</sequence>
<comment type="function">
    <text evidence="1">NodD regulates the expression of the nodABCFE genes which encode other nodulation proteins. NodD is also a negative regulator of its own expression. Binds flavonoids as inducers.</text>
</comment>
<dbReference type="Pfam" id="PF00126">
    <property type="entry name" value="HTH_1"/>
    <property type="match status" value="1"/>
</dbReference>
<protein>
    <submittedName>
        <fullName evidence="7">LysR family transcriptional regulator</fullName>
    </submittedName>
</protein>
<evidence type="ECO:0000256" key="5">
    <source>
        <dbReference type="ARBA" id="ARBA00023163"/>
    </source>
</evidence>
<dbReference type="Gene3D" id="1.10.10.10">
    <property type="entry name" value="Winged helix-like DNA-binding domain superfamily/Winged helix DNA-binding domain"/>
    <property type="match status" value="1"/>
</dbReference>
<keyword evidence="5" id="KW-0804">Transcription</keyword>
<dbReference type="InterPro" id="IPR000847">
    <property type="entry name" value="LysR_HTH_N"/>
</dbReference>
<dbReference type="SUPFAM" id="SSF46785">
    <property type="entry name" value="Winged helix' DNA-binding domain"/>
    <property type="match status" value="1"/>
</dbReference>
<evidence type="ECO:0000256" key="2">
    <source>
        <dbReference type="ARBA" id="ARBA00009437"/>
    </source>
</evidence>
<dbReference type="AlphaFoldDB" id="A0A7C9VFQ1"/>
<dbReference type="EMBL" id="JAAMRR010000951">
    <property type="protein sequence ID" value="NGX97168.1"/>
    <property type="molecule type" value="Genomic_DNA"/>
</dbReference>
<dbReference type="InterPro" id="IPR036388">
    <property type="entry name" value="WH-like_DNA-bd_sf"/>
</dbReference>
<dbReference type="Pfam" id="PF03466">
    <property type="entry name" value="LysR_substrate"/>
    <property type="match status" value="1"/>
</dbReference>
<evidence type="ECO:0000256" key="4">
    <source>
        <dbReference type="ARBA" id="ARBA00023125"/>
    </source>
</evidence>
<dbReference type="Gene3D" id="3.40.190.10">
    <property type="entry name" value="Periplasmic binding protein-like II"/>
    <property type="match status" value="2"/>
</dbReference>
<name>A0A7C9VFQ1_9BRAD</name>
<dbReference type="PANTHER" id="PTHR30126:SF39">
    <property type="entry name" value="HTH-TYPE TRANSCRIPTIONAL REGULATOR CYSL"/>
    <property type="match status" value="1"/>
</dbReference>
<feature type="domain" description="HTH lysR-type" evidence="6">
    <location>
        <begin position="1"/>
        <end position="62"/>
    </location>
</feature>
<dbReference type="CDD" id="cd05466">
    <property type="entry name" value="PBP2_LTTR_substrate"/>
    <property type="match status" value="1"/>
</dbReference>
<dbReference type="GO" id="GO:0003700">
    <property type="term" value="F:DNA-binding transcription factor activity"/>
    <property type="evidence" value="ECO:0007669"/>
    <property type="project" value="InterPro"/>
</dbReference>
<dbReference type="SUPFAM" id="SSF53850">
    <property type="entry name" value="Periplasmic binding protein-like II"/>
    <property type="match status" value="1"/>
</dbReference>
<reference evidence="7" key="1">
    <citation type="submission" date="2020-02" db="EMBL/GenBank/DDBJ databases">
        <title>Draft genome sequence of Candidatus Afipia apatlaquensis IBT-C3, a potential strain for decolorization of textile dyes.</title>
        <authorList>
            <person name="Sanchez-Reyes A."/>
            <person name="Breton-Deval L."/>
            <person name="Mangelson H."/>
            <person name="Sanchez-Flores A."/>
        </authorList>
    </citation>
    <scope>NUCLEOTIDE SEQUENCE [LARGE SCALE GENOMIC DNA]</scope>
    <source>
        <strain evidence="7">IBT-C3</strain>
    </source>
</reference>
<proteinExistence type="inferred from homology"/>
<organism evidence="7 8">
    <name type="scientific">Candidatus Afipia apatlaquensis</name>
    <dbReference type="NCBI Taxonomy" id="2712852"/>
    <lineage>
        <taxon>Bacteria</taxon>
        <taxon>Pseudomonadati</taxon>
        <taxon>Pseudomonadota</taxon>
        <taxon>Alphaproteobacteria</taxon>
        <taxon>Hyphomicrobiales</taxon>
        <taxon>Nitrobacteraceae</taxon>
        <taxon>Afipia</taxon>
    </lineage>
</organism>
<keyword evidence="8" id="KW-1185">Reference proteome</keyword>
<accession>A0A7C9VFQ1</accession>
<dbReference type="Proteomes" id="UP000480266">
    <property type="component" value="Unassembled WGS sequence"/>
</dbReference>
<comment type="caution">
    <text evidence="7">The sequence shown here is derived from an EMBL/GenBank/DDBJ whole genome shotgun (WGS) entry which is preliminary data.</text>
</comment>
<dbReference type="GO" id="GO:0000976">
    <property type="term" value="F:transcription cis-regulatory region binding"/>
    <property type="evidence" value="ECO:0007669"/>
    <property type="project" value="TreeGrafter"/>
</dbReference>
<evidence type="ECO:0000256" key="3">
    <source>
        <dbReference type="ARBA" id="ARBA00023015"/>
    </source>
</evidence>
<evidence type="ECO:0000313" key="8">
    <source>
        <dbReference type="Proteomes" id="UP000480266"/>
    </source>
</evidence>
<dbReference type="PANTHER" id="PTHR30126">
    <property type="entry name" value="HTH-TYPE TRANSCRIPTIONAL REGULATOR"/>
    <property type="match status" value="1"/>
</dbReference>
<keyword evidence="3" id="KW-0805">Transcription regulation</keyword>
<dbReference type="InterPro" id="IPR036390">
    <property type="entry name" value="WH_DNA-bd_sf"/>
</dbReference>
<evidence type="ECO:0000256" key="1">
    <source>
        <dbReference type="ARBA" id="ARBA00003502"/>
    </source>
</evidence>
<evidence type="ECO:0000259" key="6">
    <source>
        <dbReference type="PROSITE" id="PS50931"/>
    </source>
</evidence>
<gene>
    <name evidence="7" type="ORF">G4V63_18715</name>
</gene>
<keyword evidence="4" id="KW-0238">DNA-binding</keyword>
<comment type="similarity">
    <text evidence="2">Belongs to the LysR transcriptional regulatory family.</text>
</comment>
<dbReference type="PROSITE" id="PS50931">
    <property type="entry name" value="HTH_LYSR"/>
    <property type="match status" value="1"/>
</dbReference>
<dbReference type="InterPro" id="IPR005119">
    <property type="entry name" value="LysR_subst-bd"/>
</dbReference>